<dbReference type="AlphaFoldDB" id="A0A1K0GPI2"/>
<keyword evidence="1" id="KW-0808">Transferase</keyword>
<evidence type="ECO:0000256" key="2">
    <source>
        <dbReference type="SAM" id="MobiDB-lite"/>
    </source>
</evidence>
<gene>
    <name evidence="4" type="ORF">BG844_10585</name>
</gene>
<dbReference type="InterPro" id="IPR003594">
    <property type="entry name" value="HATPase_dom"/>
</dbReference>
<evidence type="ECO:0000256" key="1">
    <source>
        <dbReference type="ARBA" id="ARBA00022527"/>
    </source>
</evidence>
<protein>
    <recommendedName>
        <fullName evidence="3">Histidine kinase/HSP90-like ATPase domain-containing protein</fullName>
    </recommendedName>
</protein>
<dbReference type="PANTHER" id="PTHR35526">
    <property type="entry name" value="ANTI-SIGMA-F FACTOR RSBW-RELATED"/>
    <property type="match status" value="1"/>
</dbReference>
<dbReference type="GO" id="GO:0004674">
    <property type="term" value="F:protein serine/threonine kinase activity"/>
    <property type="evidence" value="ECO:0007669"/>
    <property type="project" value="UniProtKB-KW"/>
</dbReference>
<dbReference type="PANTHER" id="PTHR35526:SF3">
    <property type="entry name" value="ANTI-SIGMA-F FACTOR RSBW"/>
    <property type="match status" value="1"/>
</dbReference>
<feature type="region of interest" description="Disordered" evidence="2">
    <location>
        <begin position="88"/>
        <end position="108"/>
    </location>
</feature>
<dbReference type="Gene3D" id="3.30.565.10">
    <property type="entry name" value="Histidine kinase-like ATPase, C-terminal domain"/>
    <property type="match status" value="1"/>
</dbReference>
<evidence type="ECO:0000259" key="3">
    <source>
        <dbReference type="SMART" id="SM00387"/>
    </source>
</evidence>
<sequence>MCGNGDHLPATDRAEGLDRDFDLSSIRRLRDEVRACGIAYGLADLRLAKFVLAVNEVATNAVHHGGGRGHLHLSRDGSDLWCRITDQGPGFPQQRRTRQSRPPPVSAVEDLSGGYGLWLVQQVCTEVRIASTAHGTEVVLRYSLSAG</sequence>
<keyword evidence="1" id="KW-0723">Serine/threonine-protein kinase</keyword>
<name>A0A1K0GPI2_9ACTN</name>
<dbReference type="Pfam" id="PF13581">
    <property type="entry name" value="HATPase_c_2"/>
    <property type="match status" value="1"/>
</dbReference>
<dbReference type="SUPFAM" id="SSF55874">
    <property type="entry name" value="ATPase domain of HSP90 chaperone/DNA topoisomerase II/histidine kinase"/>
    <property type="match status" value="1"/>
</dbReference>
<dbReference type="EMBL" id="MEIA01000104">
    <property type="protein sequence ID" value="OJF14286.1"/>
    <property type="molecule type" value="Genomic_DNA"/>
</dbReference>
<dbReference type="InterPro" id="IPR050267">
    <property type="entry name" value="Anti-sigma-factor_SerPK"/>
</dbReference>
<organism evidence="4 5">
    <name type="scientific">Couchioplanes caeruleus subsp. caeruleus</name>
    <dbReference type="NCBI Taxonomy" id="56427"/>
    <lineage>
        <taxon>Bacteria</taxon>
        <taxon>Bacillati</taxon>
        <taxon>Actinomycetota</taxon>
        <taxon>Actinomycetes</taxon>
        <taxon>Micromonosporales</taxon>
        <taxon>Micromonosporaceae</taxon>
        <taxon>Couchioplanes</taxon>
    </lineage>
</organism>
<keyword evidence="1" id="KW-0418">Kinase</keyword>
<dbReference type="InterPro" id="IPR036890">
    <property type="entry name" value="HATPase_C_sf"/>
</dbReference>
<feature type="domain" description="Histidine kinase/HSP90-like ATPase" evidence="3">
    <location>
        <begin position="45"/>
        <end position="146"/>
    </location>
</feature>
<evidence type="ECO:0000313" key="5">
    <source>
        <dbReference type="Proteomes" id="UP000182486"/>
    </source>
</evidence>
<comment type="caution">
    <text evidence="4">The sequence shown here is derived from an EMBL/GenBank/DDBJ whole genome shotgun (WGS) entry which is preliminary data.</text>
</comment>
<dbReference type="RefSeq" id="WP_071804968.1">
    <property type="nucleotide sequence ID" value="NZ_MEIA01000104.1"/>
</dbReference>
<dbReference type="Proteomes" id="UP000182486">
    <property type="component" value="Unassembled WGS sequence"/>
</dbReference>
<keyword evidence="5" id="KW-1185">Reference proteome</keyword>
<proteinExistence type="predicted"/>
<evidence type="ECO:0000313" key="4">
    <source>
        <dbReference type="EMBL" id="OJF14286.1"/>
    </source>
</evidence>
<dbReference type="SMART" id="SM00387">
    <property type="entry name" value="HATPase_c"/>
    <property type="match status" value="1"/>
</dbReference>
<reference evidence="4 5" key="1">
    <citation type="submission" date="2016-09" db="EMBL/GenBank/DDBJ databases">
        <title>Couchioplanes caeruleus draft genome sequence.</title>
        <authorList>
            <person name="Sheehan J."/>
            <person name="Caffrey P."/>
        </authorList>
    </citation>
    <scope>NUCLEOTIDE SEQUENCE [LARGE SCALE GENOMIC DNA]</scope>
    <source>
        <strain evidence="4 5">DSM 43634</strain>
    </source>
</reference>
<accession>A0A1K0GPI2</accession>
<dbReference type="CDD" id="cd16936">
    <property type="entry name" value="HATPase_RsbW-like"/>
    <property type="match status" value="1"/>
</dbReference>